<dbReference type="Gramene" id="OB07G28010.1">
    <property type="protein sequence ID" value="OB07G28010.1"/>
    <property type="gene ID" value="OB07G28010"/>
</dbReference>
<dbReference type="PANTHER" id="PTHR45496">
    <property type="entry name" value="CHAPERONE DNAJ-DOMAIN SUPERFAMILY PROTEIN"/>
    <property type="match status" value="1"/>
</dbReference>
<evidence type="ECO:0000313" key="3">
    <source>
        <dbReference type="Proteomes" id="UP000006038"/>
    </source>
</evidence>
<feature type="compositionally biased region" description="Basic residues" evidence="1">
    <location>
        <begin position="118"/>
        <end position="129"/>
    </location>
</feature>
<keyword evidence="3" id="KW-1185">Reference proteome</keyword>
<dbReference type="HOGENOM" id="CLU_101560_0_0_1"/>
<dbReference type="EnsemblPlants" id="OB07G28010.1">
    <property type="protein sequence ID" value="OB07G28010.1"/>
    <property type="gene ID" value="OB07G28010"/>
</dbReference>
<name>J3MN19_ORYBR</name>
<reference evidence="2" key="1">
    <citation type="journal article" date="2013" name="Nat. Commun.">
        <title>Whole-genome sequencing of Oryza brachyantha reveals mechanisms underlying Oryza genome evolution.</title>
        <authorList>
            <person name="Chen J."/>
            <person name="Huang Q."/>
            <person name="Gao D."/>
            <person name="Wang J."/>
            <person name="Lang Y."/>
            <person name="Liu T."/>
            <person name="Li B."/>
            <person name="Bai Z."/>
            <person name="Luis Goicoechea J."/>
            <person name="Liang C."/>
            <person name="Chen C."/>
            <person name="Zhang W."/>
            <person name="Sun S."/>
            <person name="Liao Y."/>
            <person name="Zhang X."/>
            <person name="Yang L."/>
            <person name="Song C."/>
            <person name="Wang M."/>
            <person name="Shi J."/>
            <person name="Liu G."/>
            <person name="Liu J."/>
            <person name="Zhou H."/>
            <person name="Zhou W."/>
            <person name="Yu Q."/>
            <person name="An N."/>
            <person name="Chen Y."/>
            <person name="Cai Q."/>
            <person name="Wang B."/>
            <person name="Liu B."/>
            <person name="Min J."/>
            <person name="Huang Y."/>
            <person name="Wu H."/>
            <person name="Li Z."/>
            <person name="Zhang Y."/>
            <person name="Yin Y."/>
            <person name="Song W."/>
            <person name="Jiang J."/>
            <person name="Jackson S.A."/>
            <person name="Wing R.A."/>
            <person name="Wang J."/>
            <person name="Chen M."/>
        </authorList>
    </citation>
    <scope>NUCLEOTIDE SEQUENCE [LARGE SCALE GENOMIC DNA]</scope>
    <source>
        <strain evidence="2">cv. IRGC 101232</strain>
    </source>
</reference>
<dbReference type="OMA" id="MHFGADE"/>
<dbReference type="InterPro" id="IPR053052">
    <property type="entry name" value="Imprinting_Balance_Reg"/>
</dbReference>
<organism evidence="2">
    <name type="scientific">Oryza brachyantha</name>
    <name type="common">malo sina</name>
    <dbReference type="NCBI Taxonomy" id="4533"/>
    <lineage>
        <taxon>Eukaryota</taxon>
        <taxon>Viridiplantae</taxon>
        <taxon>Streptophyta</taxon>
        <taxon>Embryophyta</taxon>
        <taxon>Tracheophyta</taxon>
        <taxon>Spermatophyta</taxon>
        <taxon>Magnoliopsida</taxon>
        <taxon>Liliopsida</taxon>
        <taxon>Poales</taxon>
        <taxon>Poaceae</taxon>
        <taxon>BOP clade</taxon>
        <taxon>Oryzoideae</taxon>
        <taxon>Oryzeae</taxon>
        <taxon>Oryzinae</taxon>
        <taxon>Oryza</taxon>
    </lineage>
</organism>
<dbReference type="STRING" id="4533.J3MN19"/>
<dbReference type="eggNOG" id="ENOG502RIJM">
    <property type="taxonomic scope" value="Eukaryota"/>
</dbReference>
<protein>
    <submittedName>
        <fullName evidence="2">Uncharacterized protein</fullName>
    </submittedName>
</protein>
<sequence length="239" mass="25016">MGRALRCPGAGCRRAFVATEIPSAPPIVPGTDMYYCAWGFYPMGFPKEADVSTNWKPFCPMYPWNSASPQQAPVGDGNVNKQNVEDNGGNIHVNSTPSNTQQADKSAGSGAGVGPSRGRIKKTTARKKVGGGSKKNASGGVESGIEPSLLGPESWNGLADGGSTVGARGININEVATAPDGSSMMHFGADEEIGFDLDVDATDAILGNLQHLPFLRDDDNARRHSKEVVYGNLVQGIPA</sequence>
<feature type="compositionally biased region" description="Polar residues" evidence="1">
    <location>
        <begin position="92"/>
        <end position="104"/>
    </location>
</feature>
<dbReference type="PANTHER" id="PTHR45496:SF1">
    <property type="entry name" value="CHAPERONE DNAJ-DOMAIN SUPERFAMILY PROTEIN"/>
    <property type="match status" value="1"/>
</dbReference>
<proteinExistence type="predicted"/>
<dbReference type="AlphaFoldDB" id="J3MN19"/>
<dbReference type="Proteomes" id="UP000006038">
    <property type="component" value="Chromosome 7"/>
</dbReference>
<feature type="region of interest" description="Disordered" evidence="1">
    <location>
        <begin position="70"/>
        <end position="162"/>
    </location>
</feature>
<accession>J3MN19</accession>
<evidence type="ECO:0000256" key="1">
    <source>
        <dbReference type="SAM" id="MobiDB-lite"/>
    </source>
</evidence>
<reference evidence="2" key="2">
    <citation type="submission" date="2013-04" db="UniProtKB">
        <authorList>
            <consortium name="EnsemblPlants"/>
        </authorList>
    </citation>
    <scope>IDENTIFICATION</scope>
</reference>
<evidence type="ECO:0000313" key="2">
    <source>
        <dbReference type="EnsemblPlants" id="OB07G28010.1"/>
    </source>
</evidence>